<dbReference type="PANTHER" id="PTHR42964">
    <property type="entry name" value="ENOYL-COA HYDRATASE"/>
    <property type="match status" value="1"/>
</dbReference>
<dbReference type="AlphaFoldDB" id="A0A7W5ZGI1"/>
<evidence type="ECO:0000313" key="2">
    <source>
        <dbReference type="EMBL" id="MBB3836378.1"/>
    </source>
</evidence>
<accession>A0A7W5ZGI1</accession>
<dbReference type="Proteomes" id="UP000541352">
    <property type="component" value="Unassembled WGS sequence"/>
</dbReference>
<dbReference type="PANTHER" id="PTHR42964:SF1">
    <property type="entry name" value="POLYKETIDE BIOSYNTHESIS ENOYL-COA HYDRATASE PKSH-RELATED"/>
    <property type="match status" value="1"/>
</dbReference>
<gene>
    <name evidence="2" type="ORF">FHS57_000360</name>
</gene>
<comment type="caution">
    <text evidence="2">The sequence shown here is derived from an EMBL/GenBank/DDBJ whole genome shotgun (WGS) entry which is preliminary data.</text>
</comment>
<evidence type="ECO:0000256" key="1">
    <source>
        <dbReference type="ARBA" id="ARBA00005254"/>
    </source>
</evidence>
<dbReference type="RefSeq" id="WP_183971140.1">
    <property type="nucleotide sequence ID" value="NZ_JACIBY010000001.1"/>
</dbReference>
<protein>
    <submittedName>
        <fullName evidence="2">Methylglutaconyl-CoA hydratase</fullName>
        <ecNumber evidence="2">4.2.1.18</ecNumber>
    </submittedName>
</protein>
<dbReference type="SUPFAM" id="SSF52096">
    <property type="entry name" value="ClpP/crotonase"/>
    <property type="match status" value="1"/>
</dbReference>
<keyword evidence="3" id="KW-1185">Reference proteome</keyword>
<evidence type="ECO:0000313" key="3">
    <source>
        <dbReference type="Proteomes" id="UP000541352"/>
    </source>
</evidence>
<dbReference type="Gene3D" id="3.90.226.10">
    <property type="entry name" value="2-enoyl-CoA Hydratase, Chain A, domain 1"/>
    <property type="match status" value="1"/>
</dbReference>
<dbReference type="CDD" id="cd06558">
    <property type="entry name" value="crotonase-like"/>
    <property type="match status" value="1"/>
</dbReference>
<dbReference type="InterPro" id="IPR051683">
    <property type="entry name" value="Enoyl-CoA_Hydratase/Isomerase"/>
</dbReference>
<keyword evidence="2" id="KW-0456">Lyase</keyword>
<name>A0A7W5ZGI1_9BACT</name>
<dbReference type="GO" id="GO:0004490">
    <property type="term" value="F:methylglutaconyl-CoA hydratase activity"/>
    <property type="evidence" value="ECO:0007669"/>
    <property type="project" value="UniProtKB-EC"/>
</dbReference>
<dbReference type="InterPro" id="IPR001753">
    <property type="entry name" value="Enoyl-CoA_hydra/iso"/>
</dbReference>
<sequence length="251" mass="26841">MEAYVTAEHSAEGIATITFFHPAQNSMPSALLQRLAATISEVGEDERTKVIVLKSGGERTFCAGASFEELASIETEEQGLAFFSGFAKVINACRQSSAIVLGRVQGKAVGGGVGLAAATDYCLATQHAAVRLSELLIGIGPFVVGPAIERKIGVAAFSQMTLNAATFYSADWAKEKGLYAEVYESIEALDAALATLARQLASYNPEALRQLKKVFWEGTEHWSTLLYERAAMSGHLVLSEQTRAAIAKFKA</sequence>
<organism evidence="2 3">
    <name type="scientific">Runella defluvii</name>
    <dbReference type="NCBI Taxonomy" id="370973"/>
    <lineage>
        <taxon>Bacteria</taxon>
        <taxon>Pseudomonadati</taxon>
        <taxon>Bacteroidota</taxon>
        <taxon>Cytophagia</taxon>
        <taxon>Cytophagales</taxon>
        <taxon>Spirosomataceae</taxon>
        <taxon>Runella</taxon>
    </lineage>
</organism>
<dbReference type="EC" id="4.2.1.18" evidence="2"/>
<dbReference type="Pfam" id="PF00378">
    <property type="entry name" value="ECH_1"/>
    <property type="match status" value="1"/>
</dbReference>
<dbReference type="EMBL" id="JACIBY010000001">
    <property type="protein sequence ID" value="MBB3836378.1"/>
    <property type="molecule type" value="Genomic_DNA"/>
</dbReference>
<dbReference type="InterPro" id="IPR029045">
    <property type="entry name" value="ClpP/crotonase-like_dom_sf"/>
</dbReference>
<comment type="similarity">
    <text evidence="1">Belongs to the enoyl-CoA hydratase/isomerase family.</text>
</comment>
<reference evidence="2 3" key="1">
    <citation type="submission" date="2020-08" db="EMBL/GenBank/DDBJ databases">
        <title>Genomic Encyclopedia of Type Strains, Phase IV (KMG-IV): sequencing the most valuable type-strain genomes for metagenomic binning, comparative biology and taxonomic classification.</title>
        <authorList>
            <person name="Goeker M."/>
        </authorList>
    </citation>
    <scope>NUCLEOTIDE SEQUENCE [LARGE SCALE GENOMIC DNA]</scope>
    <source>
        <strain evidence="2 3">DSM 17976</strain>
    </source>
</reference>
<proteinExistence type="inferred from homology"/>